<comment type="caution">
    <text evidence="1">The sequence shown here is derived from an EMBL/GenBank/DDBJ whole genome shotgun (WGS) entry which is preliminary data.</text>
</comment>
<dbReference type="Proteomes" id="UP000248798">
    <property type="component" value="Unassembled WGS sequence"/>
</dbReference>
<evidence type="ECO:0000313" key="2">
    <source>
        <dbReference type="Proteomes" id="UP000248798"/>
    </source>
</evidence>
<proteinExistence type="predicted"/>
<dbReference type="AlphaFoldDB" id="A0A328FAS3"/>
<evidence type="ECO:0000313" key="1">
    <source>
        <dbReference type="EMBL" id="RAM00225.1"/>
    </source>
</evidence>
<gene>
    <name evidence="1" type="ORF">DO021_20260</name>
</gene>
<name>A0A328FAS3_9BACT</name>
<organism evidence="1 2">
    <name type="scientific">Desulfobacter hydrogenophilus</name>
    <dbReference type="NCBI Taxonomy" id="2291"/>
    <lineage>
        <taxon>Bacteria</taxon>
        <taxon>Pseudomonadati</taxon>
        <taxon>Thermodesulfobacteriota</taxon>
        <taxon>Desulfobacteria</taxon>
        <taxon>Desulfobacterales</taxon>
        <taxon>Desulfobacteraceae</taxon>
        <taxon>Desulfobacter</taxon>
    </lineage>
</organism>
<accession>A0A328FAS3</accession>
<dbReference type="EMBL" id="QLNI01000057">
    <property type="protein sequence ID" value="RAM00225.1"/>
    <property type="molecule type" value="Genomic_DNA"/>
</dbReference>
<protein>
    <submittedName>
        <fullName evidence="1">Uncharacterized protein</fullName>
    </submittedName>
</protein>
<reference evidence="1 2" key="1">
    <citation type="submission" date="2018-06" db="EMBL/GenBank/DDBJ databases">
        <title>Complete Genome Sequence of Desulfobacter hydrogenophilus (DSM3380).</title>
        <authorList>
            <person name="Marietou A."/>
            <person name="Schreiber L."/>
            <person name="Marshall I."/>
            <person name="Jorgensen B."/>
        </authorList>
    </citation>
    <scope>NUCLEOTIDE SEQUENCE [LARGE SCALE GENOMIC DNA]</scope>
    <source>
        <strain evidence="1 2">DSM 3380</strain>
    </source>
</reference>
<sequence length="98" mass="11010">MIRPLVKGKPVSLTNGSVIKPAGGRIIHRHTMVIGLNPWPCCHDSIFQKLASFFRIIREYIFKLRKQPGCNGKFADTAQGKPSCWLPTRGQDVTSYRA</sequence>